<proteinExistence type="predicted"/>
<dbReference type="PANTHER" id="PTHR14239">
    <property type="entry name" value="DUDULIN-RELATED"/>
    <property type="match status" value="1"/>
</dbReference>
<dbReference type="InterPro" id="IPR051267">
    <property type="entry name" value="STEAP_metalloreductase"/>
</dbReference>
<dbReference type="GO" id="GO:0005768">
    <property type="term" value="C:endosome"/>
    <property type="evidence" value="ECO:0007669"/>
    <property type="project" value="TreeGrafter"/>
</dbReference>
<organism evidence="2 3">
    <name type="scientific">Oncorhynchus mykiss</name>
    <name type="common">Rainbow trout</name>
    <name type="synonym">Salmo gairdneri</name>
    <dbReference type="NCBI Taxonomy" id="8022"/>
    <lineage>
        <taxon>Eukaryota</taxon>
        <taxon>Metazoa</taxon>
        <taxon>Chordata</taxon>
        <taxon>Craniata</taxon>
        <taxon>Vertebrata</taxon>
        <taxon>Euteleostomi</taxon>
        <taxon>Actinopterygii</taxon>
        <taxon>Neopterygii</taxon>
        <taxon>Teleostei</taxon>
        <taxon>Protacanthopterygii</taxon>
        <taxon>Salmoniformes</taxon>
        <taxon>Salmonidae</taxon>
        <taxon>Salmoninae</taxon>
        <taxon>Oncorhynchus</taxon>
    </lineage>
</organism>
<dbReference type="InterPro" id="IPR036291">
    <property type="entry name" value="NAD(P)-bd_dom_sf"/>
</dbReference>
<dbReference type="GO" id="GO:0052851">
    <property type="term" value="F:ferric-chelate reductase (NADPH) activity"/>
    <property type="evidence" value="ECO:0007669"/>
    <property type="project" value="TreeGrafter"/>
</dbReference>
<keyword evidence="3" id="KW-1185">Reference proteome</keyword>
<dbReference type="SUPFAM" id="SSF51735">
    <property type="entry name" value="NAD(P)-binding Rossmann-fold domains"/>
    <property type="match status" value="1"/>
</dbReference>
<dbReference type="GO" id="GO:0015677">
    <property type="term" value="P:copper ion import"/>
    <property type="evidence" value="ECO:0007669"/>
    <property type="project" value="TreeGrafter"/>
</dbReference>
<keyword evidence="1" id="KW-1133">Transmembrane helix</keyword>
<evidence type="ECO:0000256" key="1">
    <source>
        <dbReference type="SAM" id="Phobius"/>
    </source>
</evidence>
<feature type="transmembrane region" description="Helical" evidence="1">
    <location>
        <begin position="258"/>
        <end position="279"/>
    </location>
</feature>
<dbReference type="PANTHER" id="PTHR14239:SF5">
    <property type="entry name" value="METALLOREDUCTASE STEAP4"/>
    <property type="match status" value="1"/>
</dbReference>
<feature type="transmembrane region" description="Helical" evidence="1">
    <location>
        <begin position="324"/>
        <end position="344"/>
    </location>
</feature>
<reference evidence="2" key="2">
    <citation type="submission" date="2025-08" db="UniProtKB">
        <authorList>
            <consortium name="Ensembl"/>
        </authorList>
    </citation>
    <scope>IDENTIFICATION</scope>
</reference>
<feature type="transmembrane region" description="Helical" evidence="1">
    <location>
        <begin position="190"/>
        <end position="212"/>
    </location>
</feature>
<keyword evidence="1" id="KW-0472">Membrane</keyword>
<dbReference type="GeneTree" id="ENSGT00390000008042"/>
<reference evidence="2" key="1">
    <citation type="submission" date="2020-07" db="EMBL/GenBank/DDBJ databases">
        <title>A long reads based de novo assembly of the rainbow trout Arlee double haploid line genome.</title>
        <authorList>
            <person name="Gao G."/>
            <person name="Palti Y."/>
        </authorList>
    </citation>
    <scope>NUCLEOTIDE SEQUENCE [LARGE SCALE GENOMIC DNA]</scope>
</reference>
<evidence type="ECO:0000313" key="2">
    <source>
        <dbReference type="Ensembl" id="ENSOMYP00000030123.2"/>
    </source>
</evidence>
<sequence length="389" mass="43849">MTGQERSEEKSECVSLSPMREAVPAPPECERVCVFGTGDLWCSLGVLQAGYGVVFGPTAVLGHAAAAAAQSTLLIFISVQRQHYDFLQLNQLKGKVLVDLSNNLRKNYYPVANVKYPQMWLKCLNTLSAWSLQNGPSDVYVCGESAKAKQAVMAVATKLCLSALDPGFLSVARELEDFPLQLFPQWRLPLYIAIGLSAAFYLLIRDIIYAYVTQGKDISFRIMVWLELKLLGGWPIWGKCRENVMGQLQENSRFHTKYFVRGDSYLSLGILGIGLYVLLGITSLPSVSNVLSWRDSTLLLCTAHTYLYGWNKFLSSSTYKWCTLTGYMLCLVLPSVVLLLKLLVMTALSSRHELLFLCYYTLKRWLIFNHRLFLGSKTNNLLLFFFTFI</sequence>
<dbReference type="AlphaFoldDB" id="A0A8C7VKT3"/>
<name>A0A8C7VKT3_ONCMY</name>
<keyword evidence="1" id="KW-0812">Transmembrane</keyword>
<accession>A0A8C7VKT3</accession>
<dbReference type="GO" id="GO:0005886">
    <property type="term" value="C:plasma membrane"/>
    <property type="evidence" value="ECO:0007669"/>
    <property type="project" value="TreeGrafter"/>
</dbReference>
<dbReference type="Proteomes" id="UP000694395">
    <property type="component" value="Chromosome 3"/>
</dbReference>
<protein>
    <submittedName>
        <fullName evidence="2">STEAP family member 4</fullName>
    </submittedName>
</protein>
<dbReference type="Ensembl" id="ENSOMYT00000032849.2">
    <property type="protein sequence ID" value="ENSOMYP00000030123.2"/>
    <property type="gene ID" value="ENSOMYG00000014102.2"/>
</dbReference>
<dbReference type="Gene3D" id="3.40.50.720">
    <property type="entry name" value="NAD(P)-binding Rossmann-like Domain"/>
    <property type="match status" value="1"/>
</dbReference>
<reference evidence="2" key="3">
    <citation type="submission" date="2025-09" db="UniProtKB">
        <authorList>
            <consortium name="Ensembl"/>
        </authorList>
    </citation>
    <scope>IDENTIFICATION</scope>
</reference>
<evidence type="ECO:0000313" key="3">
    <source>
        <dbReference type="Proteomes" id="UP000694395"/>
    </source>
</evidence>
<dbReference type="GO" id="GO:0008823">
    <property type="term" value="F:cupric reductase (NADH) activity"/>
    <property type="evidence" value="ECO:0007669"/>
    <property type="project" value="TreeGrafter"/>
</dbReference>